<dbReference type="AlphaFoldDB" id="A0ABD3A912"/>
<dbReference type="Pfam" id="PF23156">
    <property type="entry name" value="DUF7054"/>
    <property type="match status" value="1"/>
</dbReference>
<organism evidence="2 3">
    <name type="scientific">Cinchona calisaya</name>
    <dbReference type="NCBI Taxonomy" id="153742"/>
    <lineage>
        <taxon>Eukaryota</taxon>
        <taxon>Viridiplantae</taxon>
        <taxon>Streptophyta</taxon>
        <taxon>Embryophyta</taxon>
        <taxon>Tracheophyta</taxon>
        <taxon>Spermatophyta</taxon>
        <taxon>Magnoliopsida</taxon>
        <taxon>eudicotyledons</taxon>
        <taxon>Gunneridae</taxon>
        <taxon>Pentapetalae</taxon>
        <taxon>asterids</taxon>
        <taxon>lamiids</taxon>
        <taxon>Gentianales</taxon>
        <taxon>Rubiaceae</taxon>
        <taxon>Cinchonoideae</taxon>
        <taxon>Cinchoneae</taxon>
        <taxon>Cinchona</taxon>
    </lineage>
</organism>
<evidence type="ECO:0000313" key="3">
    <source>
        <dbReference type="Proteomes" id="UP001630127"/>
    </source>
</evidence>
<comment type="caution">
    <text evidence="2">The sequence shown here is derived from an EMBL/GenBank/DDBJ whole genome shotgun (WGS) entry which is preliminary data.</text>
</comment>
<protein>
    <recommendedName>
        <fullName evidence="1">DUF7054 domain-containing protein</fullName>
    </recommendedName>
</protein>
<dbReference type="EMBL" id="JBJUIK010000005">
    <property type="protein sequence ID" value="KAL3526965.1"/>
    <property type="molecule type" value="Genomic_DNA"/>
</dbReference>
<gene>
    <name evidence="2" type="ORF">ACH5RR_011621</name>
</gene>
<accession>A0ABD3A912</accession>
<evidence type="ECO:0000259" key="1">
    <source>
        <dbReference type="Pfam" id="PF23156"/>
    </source>
</evidence>
<dbReference type="InterPro" id="IPR055482">
    <property type="entry name" value="DUF7054"/>
</dbReference>
<dbReference type="InterPro" id="IPR040358">
    <property type="entry name" value="At4g22758-like"/>
</dbReference>
<keyword evidence="3" id="KW-1185">Reference proteome</keyword>
<dbReference type="PANTHER" id="PTHR33270:SF5">
    <property type="entry name" value="GB|AAC00605.1"/>
    <property type="match status" value="1"/>
</dbReference>
<dbReference type="PANTHER" id="PTHR33270">
    <property type="entry name" value="BNAC05G50380D PROTEIN"/>
    <property type="match status" value="1"/>
</dbReference>
<evidence type="ECO:0000313" key="2">
    <source>
        <dbReference type="EMBL" id="KAL3526965.1"/>
    </source>
</evidence>
<proteinExistence type="predicted"/>
<name>A0ABD3A912_9GENT</name>
<dbReference type="Proteomes" id="UP001630127">
    <property type="component" value="Unassembled WGS sequence"/>
</dbReference>
<reference evidence="2 3" key="1">
    <citation type="submission" date="2024-11" db="EMBL/GenBank/DDBJ databases">
        <title>A near-complete genome assembly of Cinchona calisaya.</title>
        <authorList>
            <person name="Lian D.C."/>
            <person name="Zhao X.W."/>
            <person name="Wei L."/>
        </authorList>
    </citation>
    <scope>NUCLEOTIDE SEQUENCE [LARGE SCALE GENOMIC DNA]</scope>
    <source>
        <tissue evidence="2">Nenye</tissue>
    </source>
</reference>
<sequence>MDVQGLKKSISDKMLLQKPKKKNNDHHERSLITVNVLGSTGPLRFLANEDDTVSEVIDAALKLYAREKRLPLLGSSDVNNFLLYPANAGLDALSPSEAIRSQGVRKFVLCKKEKRPQMTEPRPEAISRKKSGSWKAWFNKSISFKISSN</sequence>
<feature type="domain" description="DUF7054" evidence="1">
    <location>
        <begin position="28"/>
        <end position="110"/>
    </location>
</feature>